<comment type="caution">
    <text evidence="1">The sequence shown here is derived from an EMBL/GenBank/DDBJ whole genome shotgun (WGS) entry which is preliminary data.</text>
</comment>
<dbReference type="AlphaFoldDB" id="A0AAD6L881"/>
<evidence type="ECO:0000313" key="1">
    <source>
        <dbReference type="EMBL" id="KAJ6951362.1"/>
    </source>
</evidence>
<proteinExistence type="predicted"/>
<reference evidence="1" key="1">
    <citation type="journal article" date="2023" name="Mol. Ecol. Resour.">
        <title>Chromosome-level genome assembly of a triploid poplar Populus alba 'Berolinensis'.</title>
        <authorList>
            <person name="Chen S."/>
            <person name="Yu Y."/>
            <person name="Wang X."/>
            <person name="Wang S."/>
            <person name="Zhang T."/>
            <person name="Zhou Y."/>
            <person name="He R."/>
            <person name="Meng N."/>
            <person name="Wang Y."/>
            <person name="Liu W."/>
            <person name="Liu Z."/>
            <person name="Liu J."/>
            <person name="Guo Q."/>
            <person name="Huang H."/>
            <person name="Sederoff R.R."/>
            <person name="Wang G."/>
            <person name="Qu G."/>
            <person name="Chen S."/>
        </authorList>
    </citation>
    <scope>NUCLEOTIDE SEQUENCE</scope>
    <source>
        <strain evidence="1">SC-2020</strain>
    </source>
</reference>
<keyword evidence="2" id="KW-1185">Reference proteome</keyword>
<protein>
    <submittedName>
        <fullName evidence="1">Uncharacterized protein</fullName>
    </submittedName>
</protein>
<organism evidence="1 2">
    <name type="scientific">Populus alba x Populus x berolinensis</name>
    <dbReference type="NCBI Taxonomy" id="444605"/>
    <lineage>
        <taxon>Eukaryota</taxon>
        <taxon>Viridiplantae</taxon>
        <taxon>Streptophyta</taxon>
        <taxon>Embryophyta</taxon>
        <taxon>Tracheophyta</taxon>
        <taxon>Spermatophyta</taxon>
        <taxon>Magnoliopsida</taxon>
        <taxon>eudicotyledons</taxon>
        <taxon>Gunneridae</taxon>
        <taxon>Pentapetalae</taxon>
        <taxon>rosids</taxon>
        <taxon>fabids</taxon>
        <taxon>Malpighiales</taxon>
        <taxon>Salicaceae</taxon>
        <taxon>Saliceae</taxon>
        <taxon>Populus</taxon>
    </lineage>
</organism>
<accession>A0AAD6L881</accession>
<sequence>MHLLKRSLALPEMLGHGLDSKSNWPCNIFLKIPIRKTSKKILLVA</sequence>
<dbReference type="EMBL" id="JAQIZT010000019">
    <property type="protein sequence ID" value="KAJ6951362.1"/>
    <property type="molecule type" value="Genomic_DNA"/>
</dbReference>
<name>A0AAD6L881_9ROSI</name>
<evidence type="ECO:0000313" key="2">
    <source>
        <dbReference type="Proteomes" id="UP001164929"/>
    </source>
</evidence>
<gene>
    <name evidence="1" type="ORF">NC653_040694</name>
</gene>
<dbReference type="Proteomes" id="UP001164929">
    <property type="component" value="Chromosome 19"/>
</dbReference>